<comment type="caution">
    <text evidence="2">The sequence shown here is derived from an EMBL/GenBank/DDBJ whole genome shotgun (WGS) entry which is preliminary data.</text>
</comment>
<feature type="domain" description="AB hydrolase-1" evidence="1">
    <location>
        <begin position="26"/>
        <end position="143"/>
    </location>
</feature>
<evidence type="ECO:0000313" key="3">
    <source>
        <dbReference type="Proteomes" id="UP000018291"/>
    </source>
</evidence>
<sequence>MTYRTSSFEHEGHRLVYDEYGSGDSVVVYLHGLLLDSNLNRGIADALADRGNRVVLLDLLGHGRSDSPAHAAEYRIDSYAEQVIGLLDHLGVERAVLGGLSLGANVSLFAAVEHPERVQGLVLEMPVLEWAVPSAALAFVPMLLAAHYGRPVMRVTSAAVRRLPKTPWGPVNALMHAGSLPPEVMAAILHGVLVGPVAPSLDQRSRLEAPTLVLAHSNDLIHPFSDAVNLVNQLPNARLERARSPVELRFSPARLTDCVVEFIDEVAGRTAAKPRLTVAGSNTSSGAEVS</sequence>
<keyword evidence="2" id="KW-0378">Hydrolase</keyword>
<keyword evidence="3" id="KW-1185">Reference proteome</keyword>
<gene>
    <name evidence="2" type="ORF">BN381_130179</name>
</gene>
<dbReference type="InterPro" id="IPR000073">
    <property type="entry name" value="AB_hydrolase_1"/>
</dbReference>
<dbReference type="GO" id="GO:0016787">
    <property type="term" value="F:hydrolase activity"/>
    <property type="evidence" value="ECO:0007669"/>
    <property type="project" value="UniProtKB-KW"/>
</dbReference>
<dbReference type="Gene3D" id="3.40.50.1820">
    <property type="entry name" value="alpha/beta hydrolase"/>
    <property type="match status" value="1"/>
</dbReference>
<proteinExistence type="predicted"/>
<dbReference type="GO" id="GO:0016020">
    <property type="term" value="C:membrane"/>
    <property type="evidence" value="ECO:0007669"/>
    <property type="project" value="TreeGrafter"/>
</dbReference>
<dbReference type="AlphaFoldDB" id="R4Z019"/>
<name>R4Z019_9ACTN</name>
<dbReference type="PRINTS" id="PR00111">
    <property type="entry name" value="ABHYDROLASE"/>
</dbReference>
<dbReference type="EMBL" id="CANL01000005">
    <property type="protein sequence ID" value="CCM62621.1"/>
    <property type="molecule type" value="Genomic_DNA"/>
</dbReference>
<dbReference type="PANTHER" id="PTHR43798:SF33">
    <property type="entry name" value="HYDROLASE, PUTATIVE (AFU_ORTHOLOGUE AFUA_2G14860)-RELATED"/>
    <property type="match status" value="1"/>
</dbReference>
<dbReference type="eggNOG" id="COG2267">
    <property type="taxonomic scope" value="Bacteria"/>
</dbReference>
<organism evidence="2 3">
    <name type="scientific">Candidatus Neomicrothrix parvicella RN1</name>
    <dbReference type="NCBI Taxonomy" id="1229780"/>
    <lineage>
        <taxon>Bacteria</taxon>
        <taxon>Bacillati</taxon>
        <taxon>Actinomycetota</taxon>
        <taxon>Acidimicrobiia</taxon>
        <taxon>Acidimicrobiales</taxon>
        <taxon>Microthrixaceae</taxon>
        <taxon>Candidatus Neomicrothrix</taxon>
    </lineage>
</organism>
<dbReference type="InterPro" id="IPR050266">
    <property type="entry name" value="AB_hydrolase_sf"/>
</dbReference>
<dbReference type="Pfam" id="PF00561">
    <property type="entry name" value="Abhydrolase_1"/>
    <property type="match status" value="1"/>
</dbReference>
<dbReference type="RefSeq" id="WP_012224131.1">
    <property type="nucleotide sequence ID" value="NZ_HG422565.1"/>
</dbReference>
<reference evidence="2 3" key="1">
    <citation type="journal article" date="2013" name="ISME J.">
        <title>Metabolic model for the filamentous 'Candidatus Microthrix parvicella' based on genomic and metagenomic analyses.</title>
        <authorList>
            <person name="Jon McIlroy S."/>
            <person name="Kristiansen R."/>
            <person name="Albertsen M."/>
            <person name="Michael Karst S."/>
            <person name="Rossetti S."/>
            <person name="Lund Nielsen J."/>
            <person name="Tandoi V."/>
            <person name="James Seviour R."/>
            <person name="Nielsen P.H."/>
        </authorList>
    </citation>
    <scope>NUCLEOTIDE SEQUENCE [LARGE SCALE GENOMIC DNA]</scope>
    <source>
        <strain evidence="2 3">RN1</strain>
    </source>
</reference>
<dbReference type="SUPFAM" id="SSF53474">
    <property type="entry name" value="alpha/beta-Hydrolases"/>
    <property type="match status" value="1"/>
</dbReference>
<protein>
    <submittedName>
        <fullName evidence="2">Putative hydrolase</fullName>
    </submittedName>
</protein>
<dbReference type="PANTHER" id="PTHR43798">
    <property type="entry name" value="MONOACYLGLYCEROL LIPASE"/>
    <property type="match status" value="1"/>
</dbReference>
<dbReference type="HOGENOM" id="CLU_020336_13_2_11"/>
<evidence type="ECO:0000313" key="2">
    <source>
        <dbReference type="EMBL" id="CCM62621.1"/>
    </source>
</evidence>
<dbReference type="Proteomes" id="UP000018291">
    <property type="component" value="Unassembled WGS sequence"/>
</dbReference>
<dbReference type="STRING" id="1229780.BN381_130179"/>
<accession>R4Z019</accession>
<dbReference type="InterPro" id="IPR029058">
    <property type="entry name" value="AB_hydrolase_fold"/>
</dbReference>
<evidence type="ECO:0000259" key="1">
    <source>
        <dbReference type="Pfam" id="PF00561"/>
    </source>
</evidence>